<dbReference type="STRING" id="1076256.A0A2H3CBX6"/>
<dbReference type="PANTHER" id="PTHR24321:SF8">
    <property type="entry name" value="ESTRADIOL 17-BETA-DEHYDROGENASE 8-RELATED"/>
    <property type="match status" value="1"/>
</dbReference>
<dbReference type="PANTHER" id="PTHR24321">
    <property type="entry name" value="DEHYDROGENASES, SHORT CHAIN"/>
    <property type="match status" value="1"/>
</dbReference>
<sequence length="271" mass="29131">MDLELKDVHVLVTGASGGIGLETASEFLKQGARVTAHYNTKREPLLCLLSGYGPERVRAVQANLISEKDVENLYHDASAAYGVVQVAVINHAVYVAEDIPLKDMSLEQWKATLDANLTSTFLVARGYLKQLEHASNSEKAKASLVFVGSSAAKFGEANHADYSASKSAMMYGLTRTLKNEIVKIAPKARVNCVAPGWTRTPMAEESLKDPDVVYRAMATTPLKKVAVPADVATQIVVISSTKISGHVSGQILMVAGGMEGRLLNLPHDIDL</sequence>
<keyword evidence="4" id="KW-1185">Reference proteome</keyword>
<gene>
    <name evidence="3" type="ORF">ARMSODRAFT_952751</name>
</gene>
<dbReference type="Pfam" id="PF13561">
    <property type="entry name" value="adh_short_C2"/>
    <property type="match status" value="1"/>
</dbReference>
<dbReference type="InterPro" id="IPR002347">
    <property type="entry name" value="SDR_fam"/>
</dbReference>
<evidence type="ECO:0000313" key="3">
    <source>
        <dbReference type="EMBL" id="PBK73653.1"/>
    </source>
</evidence>
<dbReference type="SUPFAM" id="SSF51735">
    <property type="entry name" value="NAD(P)-binding Rossmann-fold domains"/>
    <property type="match status" value="1"/>
</dbReference>
<dbReference type="GO" id="GO:0016491">
    <property type="term" value="F:oxidoreductase activity"/>
    <property type="evidence" value="ECO:0007669"/>
    <property type="project" value="UniProtKB-KW"/>
</dbReference>
<name>A0A2H3CBX6_9AGAR</name>
<evidence type="ECO:0000256" key="2">
    <source>
        <dbReference type="ARBA" id="ARBA00023002"/>
    </source>
</evidence>
<dbReference type="EMBL" id="KZ293420">
    <property type="protein sequence ID" value="PBK73653.1"/>
    <property type="molecule type" value="Genomic_DNA"/>
</dbReference>
<comment type="similarity">
    <text evidence="1">Belongs to the short-chain dehydrogenases/reductases (SDR) family.</text>
</comment>
<accession>A0A2H3CBX6</accession>
<protein>
    <submittedName>
        <fullName evidence="3">NAD(P)-binding protein</fullName>
    </submittedName>
</protein>
<organism evidence="3 4">
    <name type="scientific">Armillaria solidipes</name>
    <dbReference type="NCBI Taxonomy" id="1076256"/>
    <lineage>
        <taxon>Eukaryota</taxon>
        <taxon>Fungi</taxon>
        <taxon>Dikarya</taxon>
        <taxon>Basidiomycota</taxon>
        <taxon>Agaricomycotina</taxon>
        <taxon>Agaricomycetes</taxon>
        <taxon>Agaricomycetidae</taxon>
        <taxon>Agaricales</taxon>
        <taxon>Marasmiineae</taxon>
        <taxon>Physalacriaceae</taxon>
        <taxon>Armillaria</taxon>
    </lineage>
</organism>
<dbReference type="Proteomes" id="UP000218334">
    <property type="component" value="Unassembled WGS sequence"/>
</dbReference>
<evidence type="ECO:0000313" key="4">
    <source>
        <dbReference type="Proteomes" id="UP000218334"/>
    </source>
</evidence>
<proteinExistence type="inferred from homology"/>
<dbReference type="PRINTS" id="PR00081">
    <property type="entry name" value="GDHRDH"/>
</dbReference>
<reference evidence="4" key="1">
    <citation type="journal article" date="2017" name="Nat. Ecol. Evol.">
        <title>Genome expansion and lineage-specific genetic innovations in the forest pathogenic fungi Armillaria.</title>
        <authorList>
            <person name="Sipos G."/>
            <person name="Prasanna A.N."/>
            <person name="Walter M.C."/>
            <person name="O'Connor E."/>
            <person name="Balint B."/>
            <person name="Krizsan K."/>
            <person name="Kiss B."/>
            <person name="Hess J."/>
            <person name="Varga T."/>
            <person name="Slot J."/>
            <person name="Riley R."/>
            <person name="Boka B."/>
            <person name="Rigling D."/>
            <person name="Barry K."/>
            <person name="Lee J."/>
            <person name="Mihaltcheva S."/>
            <person name="LaButti K."/>
            <person name="Lipzen A."/>
            <person name="Waldron R."/>
            <person name="Moloney N.M."/>
            <person name="Sperisen C."/>
            <person name="Kredics L."/>
            <person name="Vagvoelgyi C."/>
            <person name="Patrignani A."/>
            <person name="Fitzpatrick D."/>
            <person name="Nagy I."/>
            <person name="Doyle S."/>
            <person name="Anderson J.B."/>
            <person name="Grigoriev I.V."/>
            <person name="Gueldener U."/>
            <person name="Muensterkoetter M."/>
            <person name="Nagy L.G."/>
        </authorList>
    </citation>
    <scope>NUCLEOTIDE SEQUENCE [LARGE SCALE GENOMIC DNA]</scope>
    <source>
        <strain evidence="4">28-4</strain>
    </source>
</reference>
<evidence type="ECO:0000256" key="1">
    <source>
        <dbReference type="ARBA" id="ARBA00006484"/>
    </source>
</evidence>
<dbReference type="AlphaFoldDB" id="A0A2H3CBX6"/>
<keyword evidence="2" id="KW-0560">Oxidoreductase</keyword>
<dbReference type="CDD" id="cd05233">
    <property type="entry name" value="SDR_c"/>
    <property type="match status" value="1"/>
</dbReference>
<dbReference type="InterPro" id="IPR036291">
    <property type="entry name" value="NAD(P)-bd_dom_sf"/>
</dbReference>
<dbReference type="Gene3D" id="3.40.50.720">
    <property type="entry name" value="NAD(P)-binding Rossmann-like Domain"/>
    <property type="match status" value="1"/>
</dbReference>